<dbReference type="EMBL" id="KZ819321">
    <property type="protein sequence ID" value="PWN23987.1"/>
    <property type="molecule type" value="Genomic_DNA"/>
</dbReference>
<dbReference type="GeneID" id="37012301"/>
<dbReference type="SUPFAM" id="SSF55979">
    <property type="entry name" value="DNA clamp"/>
    <property type="match status" value="1"/>
</dbReference>
<keyword evidence="6" id="KW-1185">Reference proteome</keyword>
<sequence length="275" mass="30902">MRFRTTLVDINTLTRIIQTIHKVSPRCLIRLEGEHVRFICTAEADGVSIWSQISVEYFFKDYRVESNYNNEINFEINTDTLLQALRSAQNAVDVMMRLAKRDKEPLLSFAIANMSSRGVRLEIVQDILIKVLRPAEAGRIKEPLCPDPDVHIYLPKLYKVRTVAERMKAVSSTIIISANGNDEFTMSVEEPETAIECTWKNCGHPTIAGAGAQQADPSQRFSVKLEAKSLLKFLSSHIVESRTVACICSNHCAIFYVYVGDSRKPSGVLTVSMSE</sequence>
<dbReference type="GO" id="GO:0006289">
    <property type="term" value="P:nucleotide-excision repair"/>
    <property type="evidence" value="ECO:0007669"/>
    <property type="project" value="TreeGrafter"/>
</dbReference>
<dbReference type="GO" id="GO:0000723">
    <property type="term" value="P:telomere maintenance"/>
    <property type="evidence" value="ECO:0007669"/>
    <property type="project" value="TreeGrafter"/>
</dbReference>
<evidence type="ECO:0000313" key="5">
    <source>
        <dbReference type="EMBL" id="PWN23987.1"/>
    </source>
</evidence>
<organism evidence="5 6">
    <name type="scientific">Pseudomicrostroma glucosiphilum</name>
    <dbReference type="NCBI Taxonomy" id="1684307"/>
    <lineage>
        <taxon>Eukaryota</taxon>
        <taxon>Fungi</taxon>
        <taxon>Dikarya</taxon>
        <taxon>Basidiomycota</taxon>
        <taxon>Ustilaginomycotina</taxon>
        <taxon>Exobasidiomycetes</taxon>
        <taxon>Microstromatales</taxon>
        <taxon>Microstromatales incertae sedis</taxon>
        <taxon>Pseudomicrostroma</taxon>
    </lineage>
</organism>
<dbReference type="GO" id="GO:0005730">
    <property type="term" value="C:nucleolus"/>
    <property type="evidence" value="ECO:0007669"/>
    <property type="project" value="InterPro"/>
</dbReference>
<dbReference type="GO" id="GO:0031573">
    <property type="term" value="P:mitotic intra-S DNA damage checkpoint signaling"/>
    <property type="evidence" value="ECO:0007669"/>
    <property type="project" value="TreeGrafter"/>
</dbReference>
<dbReference type="OrthoDB" id="337750at2759"/>
<evidence type="ECO:0000256" key="2">
    <source>
        <dbReference type="ARBA" id="ARBA00005563"/>
    </source>
</evidence>
<dbReference type="InterPro" id="IPR046938">
    <property type="entry name" value="DNA_clamp_sf"/>
</dbReference>
<evidence type="ECO:0000256" key="3">
    <source>
        <dbReference type="ARBA" id="ARBA00023242"/>
    </source>
</evidence>
<comment type="similarity">
    <text evidence="2 4">Belongs to the HUS1 family.</text>
</comment>
<dbReference type="Gene3D" id="3.70.10.10">
    <property type="match status" value="1"/>
</dbReference>
<dbReference type="GO" id="GO:0033314">
    <property type="term" value="P:mitotic DNA replication checkpoint signaling"/>
    <property type="evidence" value="ECO:0007669"/>
    <property type="project" value="TreeGrafter"/>
</dbReference>
<dbReference type="GO" id="GO:0000724">
    <property type="term" value="P:double-strand break repair via homologous recombination"/>
    <property type="evidence" value="ECO:0007669"/>
    <property type="project" value="TreeGrafter"/>
</dbReference>
<dbReference type="GO" id="GO:0035861">
    <property type="term" value="C:site of double-strand break"/>
    <property type="evidence" value="ECO:0007669"/>
    <property type="project" value="TreeGrafter"/>
</dbReference>
<evidence type="ECO:0000256" key="4">
    <source>
        <dbReference type="PIRNR" id="PIRNR011312"/>
    </source>
</evidence>
<dbReference type="PIRSF" id="PIRSF011312">
    <property type="entry name" value="Cell_cycle_HUS1"/>
    <property type="match status" value="1"/>
</dbReference>
<gene>
    <name evidence="5" type="ORF">BCV69DRAFT_254809</name>
</gene>
<dbReference type="InterPro" id="IPR016580">
    <property type="entry name" value="HUS1"/>
</dbReference>
<evidence type="ECO:0000256" key="1">
    <source>
        <dbReference type="ARBA" id="ARBA00004123"/>
    </source>
</evidence>
<comment type="subcellular location">
    <subcellularLocation>
        <location evidence="1">Nucleus</location>
    </subcellularLocation>
</comment>
<proteinExistence type="inferred from homology"/>
<keyword evidence="3" id="KW-0539">Nucleus</keyword>
<accession>A0A316UF92</accession>
<dbReference type="PANTHER" id="PTHR12900:SF0">
    <property type="entry name" value="CHECKPOINT PROTEIN"/>
    <property type="match status" value="1"/>
</dbReference>
<reference evidence="5 6" key="1">
    <citation type="journal article" date="2018" name="Mol. Biol. Evol.">
        <title>Broad Genomic Sampling Reveals a Smut Pathogenic Ancestry of the Fungal Clade Ustilaginomycotina.</title>
        <authorList>
            <person name="Kijpornyongpan T."/>
            <person name="Mondo S.J."/>
            <person name="Barry K."/>
            <person name="Sandor L."/>
            <person name="Lee J."/>
            <person name="Lipzen A."/>
            <person name="Pangilinan J."/>
            <person name="LaButti K."/>
            <person name="Hainaut M."/>
            <person name="Henrissat B."/>
            <person name="Grigoriev I.V."/>
            <person name="Spatafora J.W."/>
            <person name="Aime M.C."/>
        </authorList>
    </citation>
    <scope>NUCLEOTIDE SEQUENCE [LARGE SCALE GENOMIC DNA]</scope>
    <source>
        <strain evidence="5 6">MCA 4718</strain>
    </source>
</reference>
<evidence type="ECO:0000313" key="6">
    <source>
        <dbReference type="Proteomes" id="UP000245942"/>
    </source>
</evidence>
<dbReference type="PANTHER" id="PTHR12900">
    <property type="entry name" value="MITOTIC AND DNA DAMAGE CHECKPOINT PROTEIN HUS1"/>
    <property type="match status" value="1"/>
</dbReference>
<name>A0A316UF92_9BASI</name>
<dbReference type="Pfam" id="PF04005">
    <property type="entry name" value="Hus1"/>
    <property type="match status" value="1"/>
</dbReference>
<dbReference type="AlphaFoldDB" id="A0A316UF92"/>
<dbReference type="RefSeq" id="XP_025351147.1">
    <property type="nucleotide sequence ID" value="XM_025490567.1"/>
</dbReference>
<dbReference type="GO" id="GO:0044778">
    <property type="term" value="P:meiotic DNA integrity checkpoint signaling"/>
    <property type="evidence" value="ECO:0007669"/>
    <property type="project" value="TreeGrafter"/>
</dbReference>
<dbReference type="InterPro" id="IPR007150">
    <property type="entry name" value="HUS1/Mec3"/>
</dbReference>
<dbReference type="Proteomes" id="UP000245942">
    <property type="component" value="Unassembled WGS sequence"/>
</dbReference>
<dbReference type="GO" id="GO:0030896">
    <property type="term" value="C:checkpoint clamp complex"/>
    <property type="evidence" value="ECO:0007669"/>
    <property type="project" value="InterPro"/>
</dbReference>
<dbReference type="STRING" id="1684307.A0A316UF92"/>
<protein>
    <recommendedName>
        <fullName evidence="4">Checkpoint protein</fullName>
    </recommendedName>
</protein>